<reference evidence="1 2" key="1">
    <citation type="submission" date="2019-04" db="EMBL/GenBank/DDBJ databases">
        <title>Mesorhizobium composti sp. nov., isolated from compost.</title>
        <authorList>
            <person name="Lin S.-Y."/>
            <person name="Hameed A."/>
            <person name="Hsieh Y.-T."/>
            <person name="Young C.-C."/>
        </authorList>
    </citation>
    <scope>NUCLEOTIDE SEQUENCE [LARGE SCALE GENOMIC DNA]</scope>
    <source>
        <strain evidence="1 2">CC-YTH430</strain>
    </source>
</reference>
<comment type="caution">
    <text evidence="1">The sequence shown here is derived from an EMBL/GenBank/DDBJ whole genome shotgun (WGS) entry which is preliminary data.</text>
</comment>
<dbReference type="RefSeq" id="WP_136360146.1">
    <property type="nucleotide sequence ID" value="NZ_SSNY01000016.1"/>
</dbReference>
<name>A0ABY2Q3Z6_9HYPH</name>
<accession>A0ABY2Q3Z6</accession>
<sequence>MFGLLDWLKVGAGAALGALVASGPAYLYGAHAGRQQAAVAALEAVTQAYKDRTDENEAVEALNPGALCVELGGMPDDCAAELRRLAEDHGQTHDGGLPGGQ</sequence>
<evidence type="ECO:0000313" key="1">
    <source>
        <dbReference type="EMBL" id="THF54755.1"/>
    </source>
</evidence>
<dbReference type="Proteomes" id="UP000306441">
    <property type="component" value="Unassembled WGS sequence"/>
</dbReference>
<keyword evidence="2" id="KW-1185">Reference proteome</keyword>
<dbReference type="EMBL" id="SSNY01000016">
    <property type="protein sequence ID" value="THF54755.1"/>
    <property type="molecule type" value="Genomic_DNA"/>
</dbReference>
<gene>
    <name evidence="1" type="ORF">E6C48_21000</name>
</gene>
<proteinExistence type="predicted"/>
<organism evidence="1 2">
    <name type="scientific">Ollibium composti</name>
    <dbReference type="NCBI Taxonomy" id="2675109"/>
    <lineage>
        <taxon>Bacteria</taxon>
        <taxon>Pseudomonadati</taxon>
        <taxon>Pseudomonadota</taxon>
        <taxon>Alphaproteobacteria</taxon>
        <taxon>Hyphomicrobiales</taxon>
        <taxon>Phyllobacteriaceae</taxon>
        <taxon>Ollibium</taxon>
    </lineage>
</organism>
<protein>
    <submittedName>
        <fullName evidence="1">Uncharacterized protein</fullName>
    </submittedName>
</protein>
<evidence type="ECO:0000313" key="2">
    <source>
        <dbReference type="Proteomes" id="UP000306441"/>
    </source>
</evidence>